<name>A0A545U3P4_9GAMM</name>
<feature type="active site" description="Proton acceptor 2" evidence="5">
    <location>
        <position position="378"/>
    </location>
</feature>
<keyword evidence="3" id="KW-0325">Glycoprotein</keyword>
<dbReference type="SUPFAM" id="SSF55486">
    <property type="entry name" value="Metalloproteases ('zincins'), catalytic domain"/>
    <property type="match status" value="1"/>
</dbReference>
<feature type="binding site" evidence="7">
    <location>
        <position position="381"/>
    </location>
    <ligand>
        <name>Zn(2+)</name>
        <dbReference type="ChEBI" id="CHEBI:29105"/>
        <label>1</label>
        <note>catalytic</note>
    </ligand>
</feature>
<keyword evidence="1 10" id="KW-0732">Signal</keyword>
<evidence type="ECO:0000256" key="1">
    <source>
        <dbReference type="ARBA" id="ARBA00022729"/>
    </source>
</evidence>
<dbReference type="OrthoDB" id="5241329at2"/>
<evidence type="ECO:0000256" key="10">
    <source>
        <dbReference type="SAM" id="SignalP"/>
    </source>
</evidence>
<dbReference type="PROSITE" id="PS52011">
    <property type="entry name" value="PEPTIDASE_M2"/>
    <property type="match status" value="1"/>
</dbReference>
<feature type="chain" id="PRO_5022087743" evidence="10">
    <location>
        <begin position="24"/>
        <end position="606"/>
    </location>
</feature>
<keyword evidence="7" id="KW-0479">Metal-binding</keyword>
<dbReference type="Proteomes" id="UP000319732">
    <property type="component" value="Unassembled WGS sequence"/>
</dbReference>
<dbReference type="CDD" id="cd06461">
    <property type="entry name" value="M2_ACE"/>
    <property type="match status" value="1"/>
</dbReference>
<reference evidence="11 12" key="1">
    <citation type="submission" date="2019-06" db="EMBL/GenBank/DDBJ databases">
        <title>Whole genome sequence for Cellvibrionaceae sp. R142.</title>
        <authorList>
            <person name="Wang G."/>
        </authorList>
    </citation>
    <scope>NUCLEOTIDE SEQUENCE [LARGE SCALE GENOMIC DNA]</scope>
    <source>
        <strain evidence="11 12">R142</strain>
    </source>
</reference>
<dbReference type="GO" id="GO:0006508">
    <property type="term" value="P:proteolysis"/>
    <property type="evidence" value="ECO:0007669"/>
    <property type="project" value="InterPro"/>
</dbReference>
<sequence>MKSFKTTATALVFAALAACGPSATTEAPEAAPALTAADARAFLQEAEAKLEATAEYAARAAWLAANFINVDSQFVEARAIQEYTLLSVQYAEEAARFDQLDLDADTRRKLNRLKQDLSFPAPADAELAGELAEIGSELQATYGKGQYCNTERCYSLQDMTKILATSRDPELLKELWAGWRTVSPPMREKYQRQVEIANAGARQLGYDNLSVMWRSKYDMEADAFAADIDAQWNKVKPLYDALHCHVRAKLSDHYGDDVVPDSGKIPAHLLGNMWAQQWGNLYDLVKPEGSEQSYDLTALIEQHAMSELDMVKIAEAFFTSLGFKPLPETFWQRSLFTKPRDREVVCHASAWNLDNQDDLRIKMCIEKTAEDFQTVHHELGHNFYQRAYKDQPYLYKGSANDGFHEALGDTISLSVTPSYLVQLGLLKEEPPASEDLGYLMNMALEKIAFLPFGLLVDKWRWQVFNGELAPENYNQGWWDLREKYQGIAAPVARTEAHFDPGAKFHIPGNTPYMRYFLAFIQQFQFHQSVCATAGYEGPLHRCSIYNSTAAGDKLQAMMELGASRPWPEAMEALTGQPLLDASAIIDYFQPLKTWLDEQNKDRQCGW</sequence>
<evidence type="ECO:0000256" key="3">
    <source>
        <dbReference type="ARBA" id="ARBA00023180"/>
    </source>
</evidence>
<gene>
    <name evidence="11" type="ORF">FKG94_05340</name>
</gene>
<keyword evidence="7" id="KW-0862">Zinc</keyword>
<feature type="binding site" evidence="9">
    <location>
        <position position="377"/>
    </location>
    <ligand>
        <name>Zn(2+)</name>
        <dbReference type="ChEBI" id="CHEBI:29105"/>
        <label>2</label>
        <note>catalytic</note>
    </ligand>
</feature>
<feature type="signal peptide" evidence="10">
    <location>
        <begin position="1"/>
        <end position="23"/>
    </location>
</feature>
<feature type="binding site" evidence="9">
    <location>
        <position position="405"/>
    </location>
    <ligand>
        <name>Zn(2+)</name>
        <dbReference type="ChEBI" id="CHEBI:29105"/>
        <label>2</label>
        <note>catalytic</note>
    </ligand>
</feature>
<evidence type="ECO:0000256" key="4">
    <source>
        <dbReference type="PIRSR" id="PIRSR601548-1"/>
    </source>
</evidence>
<feature type="binding site" evidence="6">
    <location>
        <position position="217"/>
    </location>
    <ligand>
        <name>chloride</name>
        <dbReference type="ChEBI" id="CHEBI:17996"/>
        <label>1</label>
    </ligand>
</feature>
<dbReference type="AlphaFoldDB" id="A0A545U3P4"/>
<evidence type="ECO:0000256" key="5">
    <source>
        <dbReference type="PIRSR" id="PIRSR601548-11"/>
    </source>
</evidence>
<dbReference type="GO" id="GO:0008241">
    <property type="term" value="F:peptidyl-dipeptidase activity"/>
    <property type="evidence" value="ECO:0007669"/>
    <property type="project" value="InterPro"/>
</dbReference>
<evidence type="ECO:0000256" key="8">
    <source>
        <dbReference type="PIRSR" id="PIRSR601548-4"/>
    </source>
</evidence>
<feature type="binding site" evidence="7">
    <location>
        <position position="405"/>
    </location>
    <ligand>
        <name>Zn(2+)</name>
        <dbReference type="ChEBI" id="CHEBI:29105"/>
        <label>1</label>
        <note>catalytic</note>
    </ligand>
</feature>
<dbReference type="InterPro" id="IPR001548">
    <property type="entry name" value="Peptidase_M2"/>
</dbReference>
<feature type="binding site" evidence="9">
    <location>
        <position position="381"/>
    </location>
    <ligand>
        <name>Zn(2+)</name>
        <dbReference type="ChEBI" id="CHEBI:29105"/>
        <label>2</label>
        <note>catalytic</note>
    </ligand>
</feature>
<feature type="binding site" evidence="6">
    <location>
        <position position="514"/>
    </location>
    <ligand>
        <name>chloride</name>
        <dbReference type="ChEBI" id="CHEBI:17996"/>
        <label>1</label>
    </ligand>
</feature>
<protein>
    <submittedName>
        <fullName evidence="11">M2 family metallopeptidase</fullName>
    </submittedName>
</protein>
<evidence type="ECO:0000256" key="6">
    <source>
        <dbReference type="PIRSR" id="PIRSR601548-2"/>
    </source>
</evidence>
<feature type="active site" description="Proton donor 2" evidence="5">
    <location>
        <position position="505"/>
    </location>
</feature>
<dbReference type="GO" id="GO:0008237">
    <property type="term" value="F:metallopeptidase activity"/>
    <property type="evidence" value="ECO:0007669"/>
    <property type="project" value="InterPro"/>
</dbReference>
<evidence type="ECO:0000256" key="2">
    <source>
        <dbReference type="ARBA" id="ARBA00023157"/>
    </source>
</evidence>
<dbReference type="Pfam" id="PF01401">
    <property type="entry name" value="Peptidase_M2"/>
    <property type="match status" value="1"/>
</dbReference>
<dbReference type="Gene3D" id="1.10.1370.30">
    <property type="match status" value="2"/>
</dbReference>
<dbReference type="PROSITE" id="PS51257">
    <property type="entry name" value="PROKAR_LIPOPROTEIN"/>
    <property type="match status" value="1"/>
</dbReference>
<dbReference type="PANTHER" id="PTHR10514:SF27">
    <property type="entry name" value="ANGIOTENSIN-CONVERTING ENZYME"/>
    <property type="match status" value="1"/>
</dbReference>
<dbReference type="PRINTS" id="PR00791">
    <property type="entry name" value="PEPDIPTASEA"/>
</dbReference>
<feature type="binding site" evidence="7">
    <location>
        <position position="377"/>
    </location>
    <ligand>
        <name>Zn(2+)</name>
        <dbReference type="ChEBI" id="CHEBI:29105"/>
        <label>1</label>
        <note>catalytic</note>
    </ligand>
</feature>
<evidence type="ECO:0000313" key="11">
    <source>
        <dbReference type="EMBL" id="TQV84091.1"/>
    </source>
</evidence>
<keyword evidence="12" id="KW-1185">Reference proteome</keyword>
<feature type="active site" description="Proton acceptor 1" evidence="4">
    <location>
        <position position="378"/>
    </location>
</feature>
<feature type="disulfide bond" evidence="8">
    <location>
        <begin position="346"/>
        <end position="364"/>
    </location>
</feature>
<dbReference type="RefSeq" id="WP_142903171.1">
    <property type="nucleotide sequence ID" value="NZ_ML660089.1"/>
</dbReference>
<evidence type="ECO:0000256" key="7">
    <source>
        <dbReference type="PIRSR" id="PIRSR601548-3"/>
    </source>
</evidence>
<dbReference type="GO" id="GO:0016020">
    <property type="term" value="C:membrane"/>
    <property type="evidence" value="ECO:0007669"/>
    <property type="project" value="InterPro"/>
</dbReference>
<keyword evidence="2 8" id="KW-1015">Disulfide bond</keyword>
<organism evidence="11 12">
    <name type="scientific">Exilibacterium tricleocarpae</name>
    <dbReference type="NCBI Taxonomy" id="2591008"/>
    <lineage>
        <taxon>Bacteria</taxon>
        <taxon>Pseudomonadati</taxon>
        <taxon>Pseudomonadota</taxon>
        <taxon>Gammaproteobacteria</taxon>
        <taxon>Cellvibrionales</taxon>
        <taxon>Cellvibrionaceae</taxon>
        <taxon>Exilibacterium</taxon>
    </lineage>
</organism>
<dbReference type="FunFam" id="1.10.1370.30:FF:000005">
    <property type="entry name" value="Angiotensin-converting enzyme"/>
    <property type="match status" value="1"/>
</dbReference>
<accession>A0A545U3P4</accession>
<feature type="disulfide bond" evidence="8">
    <location>
        <begin position="530"/>
        <end position="542"/>
    </location>
</feature>
<proteinExistence type="predicted"/>
<feature type="active site" description="Proton donor 1" evidence="4">
    <location>
        <position position="505"/>
    </location>
</feature>
<comment type="caution">
    <text evidence="11">The sequence shown here is derived from an EMBL/GenBank/DDBJ whole genome shotgun (WGS) entry which is preliminary data.</text>
</comment>
<dbReference type="EMBL" id="VHSG01000006">
    <property type="protein sequence ID" value="TQV84091.1"/>
    <property type="molecule type" value="Genomic_DNA"/>
</dbReference>
<evidence type="ECO:0000313" key="12">
    <source>
        <dbReference type="Proteomes" id="UP000319732"/>
    </source>
</evidence>
<evidence type="ECO:0000256" key="9">
    <source>
        <dbReference type="PIRSR" id="PIRSR601548-8"/>
    </source>
</evidence>
<feature type="disulfide bond" evidence="8">
    <location>
        <begin position="148"/>
        <end position="153"/>
    </location>
</feature>
<dbReference type="PANTHER" id="PTHR10514">
    <property type="entry name" value="ANGIOTENSIN-CONVERTING ENZYME"/>
    <property type="match status" value="1"/>
</dbReference>